<keyword evidence="2" id="KW-0812">Transmembrane</keyword>
<evidence type="ECO:0000256" key="1">
    <source>
        <dbReference type="SAM" id="MobiDB-lite"/>
    </source>
</evidence>
<feature type="transmembrane region" description="Helical" evidence="2">
    <location>
        <begin position="16"/>
        <end position="34"/>
    </location>
</feature>
<dbReference type="SUPFAM" id="SSF52540">
    <property type="entry name" value="P-loop containing nucleoside triphosphate hydrolases"/>
    <property type="match status" value="1"/>
</dbReference>
<accession>A0A7S3NPL5</accession>
<keyword evidence="2" id="KW-0472">Membrane</keyword>
<gene>
    <name evidence="3" type="ORF">ALAG00032_LOCUS14638</name>
</gene>
<keyword evidence="2" id="KW-1133">Transmembrane helix</keyword>
<organism evidence="3">
    <name type="scientific">Aureoumbra lagunensis</name>
    <dbReference type="NCBI Taxonomy" id="44058"/>
    <lineage>
        <taxon>Eukaryota</taxon>
        <taxon>Sar</taxon>
        <taxon>Stramenopiles</taxon>
        <taxon>Ochrophyta</taxon>
        <taxon>Pelagophyceae</taxon>
        <taxon>Pelagomonadales</taxon>
        <taxon>Aureoumbra</taxon>
    </lineage>
</organism>
<feature type="compositionally biased region" description="Basic and acidic residues" evidence="1">
    <location>
        <begin position="451"/>
        <end position="463"/>
    </location>
</feature>
<reference evidence="3" key="1">
    <citation type="submission" date="2021-01" db="EMBL/GenBank/DDBJ databases">
        <authorList>
            <person name="Corre E."/>
            <person name="Pelletier E."/>
            <person name="Niang G."/>
            <person name="Scheremetjew M."/>
            <person name="Finn R."/>
            <person name="Kale V."/>
            <person name="Holt S."/>
            <person name="Cochrane G."/>
            <person name="Meng A."/>
            <person name="Brown T."/>
            <person name="Cohen L."/>
        </authorList>
    </citation>
    <scope>NUCLEOTIDE SEQUENCE</scope>
    <source>
        <strain evidence="3">CCMP1510</strain>
    </source>
</reference>
<protein>
    <recommendedName>
        <fullName evidence="4">Sulfotransferase domain-containing protein</fullName>
    </recommendedName>
</protein>
<proteinExistence type="predicted"/>
<evidence type="ECO:0000256" key="2">
    <source>
        <dbReference type="SAM" id="Phobius"/>
    </source>
</evidence>
<dbReference type="InterPro" id="IPR027417">
    <property type="entry name" value="P-loop_NTPase"/>
</dbReference>
<evidence type="ECO:0000313" key="3">
    <source>
        <dbReference type="EMBL" id="CAE0373836.1"/>
    </source>
</evidence>
<name>A0A7S3NPL5_9STRA</name>
<feature type="compositionally biased region" description="Low complexity" evidence="1">
    <location>
        <begin position="432"/>
        <end position="441"/>
    </location>
</feature>
<dbReference type="AlphaFoldDB" id="A0A7S3NPL5"/>
<sequence>MGSDAREKKRKRELRACFFAMGFLLCVLIPLLLLKRQMEARREKALQSLRKAATEIDSHMTISPKKTKCEASALRLKLIEIAMMSPEDALKEIDNDPLGVHNIKNASDWKCPRSERLLQPVACGSGPSPRAEAALNKKQKGAVLWFEHLSKAGGTSFCKFARQNVGFHRTPKYYCMPSDGAKIQGTDGRVGRWQEEKIAEYLRRTGHLVLANEWDAFPADALIHKLPNLPTPPDNSPPIEPVLATVVRDPLDRLVSAYKFWGITHGGPKAKDNPPDIVNWLDNRDRIARQRPHHLFPDDFLSQVARNNFASWKFAAKSGGSVPHNCLLEANPNECEARVLDRALDVLERFHILVPMTWQSTAAPLYRRLGWSKLDEIHVVPSGAKQNSAAQSDLQPTHYHSLRLRNIPDLLLFDFVQRAFLERLHCPRLEPSFSSSWSSTSVRNNVEEDTDHITEEERKKKSR</sequence>
<dbReference type="Gene3D" id="3.40.50.300">
    <property type="entry name" value="P-loop containing nucleotide triphosphate hydrolases"/>
    <property type="match status" value="1"/>
</dbReference>
<dbReference type="EMBL" id="HBIJ01022421">
    <property type="protein sequence ID" value="CAE0373836.1"/>
    <property type="molecule type" value="Transcribed_RNA"/>
</dbReference>
<feature type="region of interest" description="Disordered" evidence="1">
    <location>
        <begin position="432"/>
        <end position="463"/>
    </location>
</feature>
<evidence type="ECO:0008006" key="4">
    <source>
        <dbReference type="Google" id="ProtNLM"/>
    </source>
</evidence>